<proteinExistence type="predicted"/>
<dbReference type="InterPro" id="IPR003772">
    <property type="entry name" value="YceD"/>
</dbReference>
<gene>
    <name evidence="1" type="ORF">IAC55_03865</name>
</gene>
<accession>A0A9D9DX22</accession>
<dbReference type="EMBL" id="JADIMX010000077">
    <property type="protein sequence ID" value="MBO8434443.1"/>
    <property type="molecule type" value="Genomic_DNA"/>
</dbReference>
<dbReference type="PANTHER" id="PTHR34374">
    <property type="entry name" value="LARGE RIBOSOMAL RNA SUBUNIT ACCUMULATION PROTEIN YCED HOMOLOG 1, CHLOROPLASTIC"/>
    <property type="match status" value="1"/>
</dbReference>
<name>A0A9D9DX22_9FIRM</name>
<dbReference type="Pfam" id="PF02620">
    <property type="entry name" value="YceD"/>
    <property type="match status" value="1"/>
</dbReference>
<dbReference type="Proteomes" id="UP000823611">
    <property type="component" value="Unassembled WGS sequence"/>
</dbReference>
<sequence length="168" mass="18783">MRVDISQLFGQKGKSIPLDLCIDINDTEGYPDIVGFKEPVKIKGNLTNIDDVIVLDADAETTVDIACSRCLTPVSVKLNFKLYEMFNKTGSIDEEIEAITEDSIDLYPYVRNEIFENLPMKVICSEDCKGLCPVCGTNFNEGECSCDTTYINPKFDSLRALFNVDEEV</sequence>
<comment type="caution">
    <text evidence="1">The sequence shown here is derived from an EMBL/GenBank/DDBJ whole genome shotgun (WGS) entry which is preliminary data.</text>
</comment>
<reference evidence="1" key="1">
    <citation type="submission" date="2020-10" db="EMBL/GenBank/DDBJ databases">
        <authorList>
            <person name="Gilroy R."/>
        </authorList>
    </citation>
    <scope>NUCLEOTIDE SEQUENCE</scope>
    <source>
        <strain evidence="1">F6-4510</strain>
    </source>
</reference>
<evidence type="ECO:0000313" key="1">
    <source>
        <dbReference type="EMBL" id="MBO8434443.1"/>
    </source>
</evidence>
<organism evidence="1 2">
    <name type="scientific">Candidatus Fimicola merdigallinarum</name>
    <dbReference type="NCBI Taxonomy" id="2840819"/>
    <lineage>
        <taxon>Bacteria</taxon>
        <taxon>Bacillati</taxon>
        <taxon>Bacillota</taxon>
        <taxon>Clostridia</taxon>
        <taxon>Lachnospirales</taxon>
        <taxon>Lachnospiraceae</taxon>
        <taxon>Lachnospiraceae incertae sedis</taxon>
        <taxon>Candidatus Fimicola</taxon>
    </lineage>
</organism>
<protein>
    <submittedName>
        <fullName evidence="1">DUF177 domain-containing protein</fullName>
    </submittedName>
</protein>
<reference evidence="1" key="2">
    <citation type="journal article" date="2021" name="PeerJ">
        <title>Extensive microbial diversity within the chicken gut microbiome revealed by metagenomics and culture.</title>
        <authorList>
            <person name="Gilroy R."/>
            <person name="Ravi A."/>
            <person name="Getino M."/>
            <person name="Pursley I."/>
            <person name="Horton D.L."/>
            <person name="Alikhan N.F."/>
            <person name="Baker D."/>
            <person name="Gharbi K."/>
            <person name="Hall N."/>
            <person name="Watson M."/>
            <person name="Adriaenssens E.M."/>
            <person name="Foster-Nyarko E."/>
            <person name="Jarju S."/>
            <person name="Secka A."/>
            <person name="Antonio M."/>
            <person name="Oren A."/>
            <person name="Chaudhuri R.R."/>
            <person name="La Ragione R."/>
            <person name="Hildebrand F."/>
            <person name="Pallen M.J."/>
        </authorList>
    </citation>
    <scope>NUCLEOTIDE SEQUENCE</scope>
    <source>
        <strain evidence="1">F6-4510</strain>
    </source>
</reference>
<dbReference type="AlphaFoldDB" id="A0A9D9DX22"/>
<evidence type="ECO:0000313" key="2">
    <source>
        <dbReference type="Proteomes" id="UP000823611"/>
    </source>
</evidence>
<dbReference type="PANTHER" id="PTHR34374:SF1">
    <property type="entry name" value="LARGE RIBOSOMAL RNA SUBUNIT ACCUMULATION PROTEIN YCED HOMOLOG 1, CHLOROPLASTIC"/>
    <property type="match status" value="1"/>
</dbReference>